<dbReference type="OrthoDB" id="423881at2759"/>
<feature type="region of interest" description="Disordered" evidence="1">
    <location>
        <begin position="1"/>
        <end position="24"/>
    </location>
</feature>
<dbReference type="InParanoid" id="A0A1S0TU07"/>
<protein>
    <submittedName>
        <fullName evidence="2">Uncharacterized protein</fullName>
    </submittedName>
</protein>
<proteinExistence type="predicted"/>
<accession>A0A1S0TU07</accession>
<dbReference type="AlphaFoldDB" id="A0A1S0TU07"/>
<name>A0A1S0TU07_LOALO</name>
<evidence type="ECO:0000256" key="1">
    <source>
        <dbReference type="SAM" id="MobiDB-lite"/>
    </source>
</evidence>
<reference evidence="2" key="1">
    <citation type="submission" date="2012-04" db="EMBL/GenBank/DDBJ databases">
        <title>The Genome Sequence of Loa loa.</title>
        <authorList>
            <consortium name="The Broad Institute Genome Sequencing Platform"/>
            <consortium name="Broad Institute Genome Sequencing Center for Infectious Disease"/>
            <person name="Nutman T.B."/>
            <person name="Fink D.L."/>
            <person name="Russ C."/>
            <person name="Young S."/>
            <person name="Zeng Q."/>
            <person name="Gargeya S."/>
            <person name="Alvarado L."/>
            <person name="Berlin A."/>
            <person name="Chapman S.B."/>
            <person name="Chen Z."/>
            <person name="Freedman E."/>
            <person name="Gellesch M."/>
            <person name="Goldberg J."/>
            <person name="Griggs A."/>
            <person name="Gujja S."/>
            <person name="Heilman E.R."/>
            <person name="Heiman D."/>
            <person name="Howarth C."/>
            <person name="Mehta T."/>
            <person name="Neiman D."/>
            <person name="Pearson M."/>
            <person name="Roberts A."/>
            <person name="Saif S."/>
            <person name="Shea T."/>
            <person name="Shenoy N."/>
            <person name="Sisk P."/>
            <person name="Stolte C."/>
            <person name="Sykes S."/>
            <person name="White J."/>
            <person name="Yandava C."/>
            <person name="Haas B."/>
            <person name="Henn M.R."/>
            <person name="Nusbaum C."/>
            <person name="Birren B."/>
        </authorList>
    </citation>
    <scope>NUCLEOTIDE SEQUENCE [LARGE SCALE GENOMIC DNA]</scope>
</reference>
<dbReference type="CTD" id="9945739"/>
<evidence type="ECO:0000313" key="2">
    <source>
        <dbReference type="EMBL" id="EFO20178.1"/>
    </source>
</evidence>
<dbReference type="KEGG" id="loa:LOAG_08314"/>
<gene>
    <name evidence="2" type="ORF">LOAG_08314</name>
</gene>
<dbReference type="EMBL" id="JH712095">
    <property type="protein sequence ID" value="EFO20178.1"/>
    <property type="molecule type" value="Genomic_DNA"/>
</dbReference>
<organism evidence="2">
    <name type="scientific">Loa loa</name>
    <name type="common">Eye worm</name>
    <name type="synonym">Filaria loa</name>
    <dbReference type="NCBI Taxonomy" id="7209"/>
    <lineage>
        <taxon>Eukaryota</taxon>
        <taxon>Metazoa</taxon>
        <taxon>Ecdysozoa</taxon>
        <taxon>Nematoda</taxon>
        <taxon>Chromadorea</taxon>
        <taxon>Rhabditida</taxon>
        <taxon>Spirurina</taxon>
        <taxon>Spiruromorpha</taxon>
        <taxon>Filarioidea</taxon>
        <taxon>Onchocercidae</taxon>
        <taxon>Loa</taxon>
    </lineage>
</organism>
<dbReference type="GeneID" id="9945739"/>
<feature type="compositionally biased region" description="Acidic residues" evidence="1">
    <location>
        <begin position="1"/>
        <end position="15"/>
    </location>
</feature>
<dbReference type="RefSeq" id="XP_003143894.1">
    <property type="nucleotide sequence ID" value="XM_003143846.2"/>
</dbReference>
<sequence>MEGKEDGEEKENEQDGNDRSPAQQYELYVLSDELNDKLKLLNYEEDYTNLAPTYRTVSR</sequence>